<organism evidence="6">
    <name type="scientific">viral metagenome</name>
    <dbReference type="NCBI Taxonomy" id="1070528"/>
    <lineage>
        <taxon>unclassified sequences</taxon>
        <taxon>metagenomes</taxon>
        <taxon>organismal metagenomes</taxon>
    </lineage>
</organism>
<dbReference type="GO" id="GO:0016787">
    <property type="term" value="F:hydrolase activity"/>
    <property type="evidence" value="ECO:0007669"/>
    <property type="project" value="UniProtKB-KW"/>
</dbReference>
<evidence type="ECO:0000256" key="3">
    <source>
        <dbReference type="ARBA" id="ARBA00022806"/>
    </source>
</evidence>
<dbReference type="Pfam" id="PF13245">
    <property type="entry name" value="AAA_19"/>
    <property type="match status" value="1"/>
</dbReference>
<dbReference type="InterPro" id="IPR014017">
    <property type="entry name" value="DNA_helicase_UvrD-like_C"/>
</dbReference>
<protein>
    <recommendedName>
        <fullName evidence="5">UvrD-like helicase C-terminal domain-containing protein</fullName>
    </recommendedName>
</protein>
<keyword evidence="2" id="KW-0378">Hydrolase</keyword>
<dbReference type="GO" id="GO:0000725">
    <property type="term" value="P:recombinational repair"/>
    <property type="evidence" value="ECO:0007669"/>
    <property type="project" value="TreeGrafter"/>
</dbReference>
<name>A0A6C0IYA5_9ZZZZ</name>
<reference evidence="6" key="1">
    <citation type="journal article" date="2020" name="Nature">
        <title>Giant virus diversity and host interactions through global metagenomics.</title>
        <authorList>
            <person name="Schulz F."/>
            <person name="Roux S."/>
            <person name="Paez-Espino D."/>
            <person name="Jungbluth S."/>
            <person name="Walsh D.A."/>
            <person name="Denef V.J."/>
            <person name="McMahon K.D."/>
            <person name="Konstantinidis K.T."/>
            <person name="Eloe-Fadrosh E.A."/>
            <person name="Kyrpides N.C."/>
            <person name="Woyke T."/>
        </authorList>
    </citation>
    <scope>NUCLEOTIDE SEQUENCE</scope>
    <source>
        <strain evidence="6">GVMAG-M-3300025138-11</strain>
    </source>
</reference>
<dbReference type="Pfam" id="PF13361">
    <property type="entry name" value="UvrD_C"/>
    <property type="match status" value="1"/>
</dbReference>
<proteinExistence type="predicted"/>
<dbReference type="GO" id="GO:0043138">
    <property type="term" value="F:3'-5' DNA helicase activity"/>
    <property type="evidence" value="ECO:0007669"/>
    <property type="project" value="TreeGrafter"/>
</dbReference>
<dbReference type="PANTHER" id="PTHR11070:SF2">
    <property type="entry name" value="ATP-DEPENDENT DNA HELICASE SRS2"/>
    <property type="match status" value="1"/>
</dbReference>
<evidence type="ECO:0000256" key="4">
    <source>
        <dbReference type="ARBA" id="ARBA00022840"/>
    </source>
</evidence>
<dbReference type="Gene3D" id="3.40.50.300">
    <property type="entry name" value="P-loop containing nucleotide triphosphate hydrolases"/>
    <property type="match status" value="2"/>
</dbReference>
<dbReference type="GO" id="GO:0005524">
    <property type="term" value="F:ATP binding"/>
    <property type="evidence" value="ECO:0007669"/>
    <property type="project" value="UniProtKB-KW"/>
</dbReference>
<dbReference type="InterPro" id="IPR027417">
    <property type="entry name" value="P-loop_NTPase"/>
</dbReference>
<evidence type="ECO:0000259" key="5">
    <source>
        <dbReference type="Pfam" id="PF13361"/>
    </source>
</evidence>
<dbReference type="PANTHER" id="PTHR11070">
    <property type="entry name" value="UVRD / RECB / PCRA DNA HELICASE FAMILY MEMBER"/>
    <property type="match status" value="1"/>
</dbReference>
<dbReference type="SUPFAM" id="SSF52540">
    <property type="entry name" value="P-loop containing nucleoside triphosphate hydrolases"/>
    <property type="match status" value="1"/>
</dbReference>
<keyword evidence="1" id="KW-0547">Nucleotide-binding</keyword>
<accession>A0A6C0IYA5</accession>
<dbReference type="AlphaFoldDB" id="A0A6C0IYA5"/>
<dbReference type="GO" id="GO:0003677">
    <property type="term" value="F:DNA binding"/>
    <property type="evidence" value="ECO:0007669"/>
    <property type="project" value="InterPro"/>
</dbReference>
<evidence type="ECO:0000313" key="6">
    <source>
        <dbReference type="EMBL" id="QHT97549.1"/>
    </source>
</evidence>
<dbReference type="EMBL" id="MN740280">
    <property type="protein sequence ID" value="QHT97549.1"/>
    <property type="molecule type" value="Genomic_DNA"/>
</dbReference>
<feature type="domain" description="UvrD-like helicase C-terminal" evidence="5">
    <location>
        <begin position="289"/>
        <end position="356"/>
    </location>
</feature>
<keyword evidence="3" id="KW-0347">Helicase</keyword>
<sequence>MILSPSDEQIKVIENIDNNNIIVDSVAGSGKTTTNLHIAKKYPNLNILLLTYNSKLKLETRQKVIKYQIHNLETHSYHSFCVKYYNRMCFRDKEINNVIKKNTVPINKFKYDIIILDEAQDITLTYYKLIKKIYQDNNHDAKICLLGDKYQSIYDFNGADSRFIEFGEKCFNLNKFPWKNCKLNFSFRINANMASFVNKCMLNQDRIKSNKIGSIPNYIICNTFSNFIDEEPIAFTKLKAFIEKGYKPSDIFIIAPSVKSAGSPVRLLENKIKLELKDIPVYVPNNDDEEIDNSIIHNKLLISTFHQTKGLERKIVFVFNFDDSYFKLYKKDSNPKICPNELYVATTRASEHLILFHHYQNNFLPFLNLENIKTCTKFTLNTPLMISESKRIKNVDTSPTDLCNHLKDSVITKCLSYFEIKNIRPIQDKINIPLKTKQNNNYESVSEINGTAIPIYFEYLKKNIISIIDKLPLDENKTQYNKHKYSFIDDDEDNDEDDKFRLHKIRKNIDKNLEIKDLLYLTNRWITYKNGYLFKLKQIKNYSWLSNSNLQKCIKNLDKLNISKTAIFENKIYIEDLPELINRKLTGYIDCIDGNNLYEFKCVSKLENTHYLQLAIYAYILSTVKKEKYNYFLYNILTDELNKIEFIYDDLVNMIEYLIKEKYLNTKKLTDEEFLINIL</sequence>
<keyword evidence="4" id="KW-0067">ATP-binding</keyword>
<dbReference type="InterPro" id="IPR000212">
    <property type="entry name" value="DNA_helicase_UvrD/REP"/>
</dbReference>
<evidence type="ECO:0000256" key="2">
    <source>
        <dbReference type="ARBA" id="ARBA00022801"/>
    </source>
</evidence>
<evidence type="ECO:0000256" key="1">
    <source>
        <dbReference type="ARBA" id="ARBA00022741"/>
    </source>
</evidence>